<dbReference type="Pfam" id="PF00534">
    <property type="entry name" value="Glycos_transf_1"/>
    <property type="match status" value="1"/>
</dbReference>
<name>A0A7Z2T4X2_9VIBR</name>
<dbReference type="AlphaFoldDB" id="A0A7Z2T4X2"/>
<organism evidence="2 3">
    <name type="scientific">Vibrio astriarenae</name>
    <dbReference type="NCBI Taxonomy" id="1481923"/>
    <lineage>
        <taxon>Bacteria</taxon>
        <taxon>Pseudomonadati</taxon>
        <taxon>Pseudomonadota</taxon>
        <taxon>Gammaproteobacteria</taxon>
        <taxon>Vibrionales</taxon>
        <taxon>Vibrionaceae</taxon>
        <taxon>Vibrio</taxon>
    </lineage>
</organism>
<protein>
    <submittedName>
        <fullName evidence="2">Glycosyltransferase</fullName>
    </submittedName>
</protein>
<dbReference type="GO" id="GO:1901135">
    <property type="term" value="P:carbohydrate derivative metabolic process"/>
    <property type="evidence" value="ECO:0007669"/>
    <property type="project" value="UniProtKB-ARBA"/>
</dbReference>
<evidence type="ECO:0000259" key="1">
    <source>
        <dbReference type="Pfam" id="PF00534"/>
    </source>
</evidence>
<dbReference type="Gene3D" id="3.40.50.2000">
    <property type="entry name" value="Glycogen Phosphorylase B"/>
    <property type="match status" value="2"/>
</dbReference>
<keyword evidence="2" id="KW-0808">Transferase</keyword>
<dbReference type="PANTHER" id="PTHR12526">
    <property type="entry name" value="GLYCOSYLTRANSFERASE"/>
    <property type="match status" value="1"/>
</dbReference>
<sequence>MNILVFSTKTLPVKNYGGTERVVWDLVEALHLLGHQVTLLSGKGTQCDWARVIEHQPNVPLNEQIPQDIDIVHFHSKFEPIDKPYVITQHGNSSGPIDANTIFVSKQHAQNHGGVAYVHNGLNWDNYLQPNFSVPRERFHFLGKAAWRVKNVQGAIDITRKAGEKLDVLGGHRFNFKMGIRLTFDRHVRFQGMVDDHTKSQLMNASKGLVFPVTWHEPFGLAITESLFFGCPVFGTPYGSLPELVSPEVGVLSKKESDLVDAIKDVGRFNSVQCHEYARERFNALVMAKEYVAKYESVLNQNRLNPELGEIISQFKRLDYFK</sequence>
<reference evidence="2 3" key="1">
    <citation type="submission" date="2020-01" db="EMBL/GenBank/DDBJ databases">
        <title>Whole genome and functional gene identification of agarase of Vibrio HN897.</title>
        <authorList>
            <person name="Liu Y."/>
            <person name="Zhao Z."/>
        </authorList>
    </citation>
    <scope>NUCLEOTIDE SEQUENCE [LARGE SCALE GENOMIC DNA]</scope>
    <source>
        <strain evidence="2 3">HN897</strain>
    </source>
</reference>
<gene>
    <name evidence="2" type="ORF">GT360_13645</name>
</gene>
<dbReference type="GO" id="GO:0016757">
    <property type="term" value="F:glycosyltransferase activity"/>
    <property type="evidence" value="ECO:0007669"/>
    <property type="project" value="InterPro"/>
</dbReference>
<dbReference type="SUPFAM" id="SSF53756">
    <property type="entry name" value="UDP-Glycosyltransferase/glycogen phosphorylase"/>
    <property type="match status" value="1"/>
</dbReference>
<evidence type="ECO:0000313" key="3">
    <source>
        <dbReference type="Proteomes" id="UP000464262"/>
    </source>
</evidence>
<dbReference type="PANTHER" id="PTHR12526:SF595">
    <property type="entry name" value="BLL5217 PROTEIN"/>
    <property type="match status" value="1"/>
</dbReference>
<dbReference type="EMBL" id="CP047475">
    <property type="protein sequence ID" value="QIA64469.1"/>
    <property type="molecule type" value="Genomic_DNA"/>
</dbReference>
<feature type="domain" description="Glycosyl transferase family 1" evidence="1">
    <location>
        <begin position="186"/>
        <end position="266"/>
    </location>
</feature>
<keyword evidence="3" id="KW-1185">Reference proteome</keyword>
<proteinExistence type="predicted"/>
<accession>A0A7Z2T4X2</accession>
<dbReference type="Proteomes" id="UP000464262">
    <property type="component" value="Chromosome 1"/>
</dbReference>
<dbReference type="KEGG" id="vas:GT360_13645"/>
<evidence type="ECO:0000313" key="2">
    <source>
        <dbReference type="EMBL" id="QIA64469.1"/>
    </source>
</evidence>
<dbReference type="RefSeq" id="WP_164649374.1">
    <property type="nucleotide sequence ID" value="NZ_CP047475.1"/>
</dbReference>
<dbReference type="InterPro" id="IPR001296">
    <property type="entry name" value="Glyco_trans_1"/>
</dbReference>